<evidence type="ECO:0000259" key="2">
    <source>
        <dbReference type="Pfam" id="PF00266"/>
    </source>
</evidence>
<organism evidence="3 4">
    <name type="scientific">Sulfurisphaera tokodaii</name>
    <dbReference type="NCBI Taxonomy" id="111955"/>
    <lineage>
        <taxon>Archaea</taxon>
        <taxon>Thermoproteota</taxon>
        <taxon>Thermoprotei</taxon>
        <taxon>Sulfolobales</taxon>
        <taxon>Sulfolobaceae</taxon>
        <taxon>Sulfurisphaera</taxon>
    </lineage>
</organism>
<keyword evidence="3" id="KW-0808">Transferase</keyword>
<dbReference type="PANTHER" id="PTHR43586:SF8">
    <property type="entry name" value="CYSTEINE DESULFURASE 1, CHLOROPLASTIC"/>
    <property type="match status" value="1"/>
</dbReference>
<dbReference type="Gene3D" id="3.90.1150.10">
    <property type="entry name" value="Aspartate Aminotransferase, domain 1"/>
    <property type="match status" value="1"/>
</dbReference>
<dbReference type="EMBL" id="DUJO01000003">
    <property type="protein sequence ID" value="HII72974.1"/>
    <property type="molecule type" value="Genomic_DNA"/>
</dbReference>
<evidence type="ECO:0000256" key="1">
    <source>
        <dbReference type="ARBA" id="ARBA00022898"/>
    </source>
</evidence>
<dbReference type="GO" id="GO:0008483">
    <property type="term" value="F:transaminase activity"/>
    <property type="evidence" value="ECO:0007669"/>
    <property type="project" value="UniProtKB-KW"/>
</dbReference>
<dbReference type="GeneID" id="1460213"/>
<dbReference type="Gene3D" id="3.40.640.10">
    <property type="entry name" value="Type I PLP-dependent aspartate aminotransferase-like (Major domain)"/>
    <property type="match status" value="1"/>
</dbReference>
<comment type="caution">
    <text evidence="3">The sequence shown here is derived from an EMBL/GenBank/DDBJ whole genome shotgun (WGS) entry which is preliminary data.</text>
</comment>
<feature type="domain" description="Aminotransferase class V" evidence="2">
    <location>
        <begin position="18"/>
        <end position="344"/>
    </location>
</feature>
<dbReference type="RefSeq" id="WP_010980220.1">
    <property type="nucleotide sequence ID" value="NZ_BAABQO010000001.1"/>
</dbReference>
<keyword evidence="3" id="KW-0032">Aminotransferase</keyword>
<dbReference type="InterPro" id="IPR015422">
    <property type="entry name" value="PyrdxlP-dep_Trfase_small"/>
</dbReference>
<evidence type="ECO:0000313" key="4">
    <source>
        <dbReference type="Proteomes" id="UP000646844"/>
    </source>
</evidence>
<evidence type="ECO:0000313" key="3">
    <source>
        <dbReference type="EMBL" id="HII72974.1"/>
    </source>
</evidence>
<dbReference type="OMA" id="CRAGLHC"/>
<proteinExistence type="predicted"/>
<dbReference type="SUPFAM" id="SSF53383">
    <property type="entry name" value="PLP-dependent transferases"/>
    <property type="match status" value="1"/>
</dbReference>
<keyword evidence="1" id="KW-0663">Pyridoxal phosphate</keyword>
<protein>
    <submittedName>
        <fullName evidence="3">Aminotransferase class V-fold PLP-dependent enzyme</fullName>
    </submittedName>
</protein>
<dbReference type="InterPro" id="IPR000192">
    <property type="entry name" value="Aminotrans_V_dom"/>
</dbReference>
<sequence length="371" mass="42085">MKFHEDFRNLVPVTKEYVYLNHAAISPIPLPILYESLRYLLDISRYGSLPVNDEENDDFYHLREKVGKLINAEPDTISFIPNTSFGINIIAHGLDLNEGDEIVTDSLEFPAVTYPFFKLKKKNIKIVIVKPRLENFEDDLLSSISKKTRLIAISHVSFNTGVKLDIKKISKEAKSVGAYTLVDIIQSAGATEVNVKDFDIDFAVAGGYKWLMSPQGSGFMYVKKGLIEDPPFYGWRSSSNYLDFNSENFMLEKGPRRFEIGTIDVAANIALAKSCEIVSQHKDEIYPRIQNLTDFVIKYAEEQGLEVITPKNKKAGIVIIKTNNPKELSRRLLEKKIVVSPRGNGVRISTHFYNLEDEVKIAIDEIRKLAF</sequence>
<dbReference type="InterPro" id="IPR015421">
    <property type="entry name" value="PyrdxlP-dep_Trfase_major"/>
</dbReference>
<gene>
    <name evidence="3" type="ORF">HA332_00880</name>
</gene>
<accession>A0A832TMI5</accession>
<dbReference type="AlphaFoldDB" id="A0A832TMI5"/>
<reference evidence="3" key="1">
    <citation type="journal article" date="2020" name="bioRxiv">
        <title>A rank-normalized archaeal taxonomy based on genome phylogeny resolves widespread incomplete and uneven classifications.</title>
        <authorList>
            <person name="Rinke C."/>
            <person name="Chuvochina M."/>
            <person name="Mussig A.J."/>
            <person name="Chaumeil P.-A."/>
            <person name="Waite D.W."/>
            <person name="Whitman W.B."/>
            <person name="Parks D.H."/>
            <person name="Hugenholtz P."/>
        </authorList>
    </citation>
    <scope>NUCLEOTIDE SEQUENCE</scope>
    <source>
        <strain evidence="3">UBA8838</strain>
    </source>
</reference>
<dbReference type="InterPro" id="IPR015424">
    <property type="entry name" value="PyrdxlP-dep_Trfase"/>
</dbReference>
<dbReference type="Proteomes" id="UP000646844">
    <property type="component" value="Unassembled WGS sequence"/>
</dbReference>
<name>A0A832TMI5_9CREN</name>
<dbReference type="Pfam" id="PF00266">
    <property type="entry name" value="Aminotran_5"/>
    <property type="match status" value="1"/>
</dbReference>
<dbReference type="PANTHER" id="PTHR43586">
    <property type="entry name" value="CYSTEINE DESULFURASE"/>
    <property type="match status" value="1"/>
</dbReference>